<dbReference type="STRING" id="27349.A0A0L6VP88"/>
<protein>
    <submittedName>
        <fullName evidence="2">Uncharacterized protein</fullName>
    </submittedName>
</protein>
<comment type="caution">
    <text evidence="2">The sequence shown here is derived from an EMBL/GenBank/DDBJ whole genome shotgun (WGS) entry which is preliminary data.</text>
</comment>
<dbReference type="Proteomes" id="UP000037035">
    <property type="component" value="Unassembled WGS sequence"/>
</dbReference>
<dbReference type="AlphaFoldDB" id="A0A0L6VP88"/>
<dbReference type="EMBL" id="LAVV01002888">
    <property type="protein sequence ID" value="KNZ62524.1"/>
    <property type="molecule type" value="Genomic_DNA"/>
</dbReference>
<keyword evidence="3" id="KW-1185">Reference proteome</keyword>
<feature type="compositionally biased region" description="Polar residues" evidence="1">
    <location>
        <begin position="47"/>
        <end position="64"/>
    </location>
</feature>
<dbReference type="OrthoDB" id="3056461at2759"/>
<dbReference type="VEuPathDB" id="FungiDB:VP01_125g9"/>
<accession>A0A0L6VP88</accession>
<sequence length="208" mass="23556">MTTKTRALCSISTQLSNKPSINKLPDIKKKCPTWPNNLSLPHPKVSTLPQRSNRKSPSSPTENIFHSPRHHPQSDTLNRCRPETSPQNVRLPSCQTVVPKALELRNLQEFYNQFSNYKQIQTAASTTTSPSIIKSTKVKCFKEVKSGHVKISNSIVHKPNNMIRYLMTQLGMQVWCPNLEEDANTLYNSACRIGAIRLVPQSEPDFFL</sequence>
<gene>
    <name evidence="2" type="ORF">VP01_125g9</name>
</gene>
<evidence type="ECO:0000313" key="2">
    <source>
        <dbReference type="EMBL" id="KNZ62524.1"/>
    </source>
</evidence>
<reference evidence="2 3" key="1">
    <citation type="submission" date="2015-08" db="EMBL/GenBank/DDBJ databases">
        <title>Next Generation Sequencing and Analysis of the Genome of Puccinia sorghi L Schw, the Causal Agent of Maize Common Rust.</title>
        <authorList>
            <person name="Rochi L."/>
            <person name="Burguener G."/>
            <person name="Darino M."/>
            <person name="Turjanski A."/>
            <person name="Kreff E."/>
            <person name="Dieguez M.J."/>
            <person name="Sacco F."/>
        </authorList>
    </citation>
    <scope>NUCLEOTIDE SEQUENCE [LARGE SCALE GENOMIC DNA]</scope>
    <source>
        <strain evidence="2 3">RO10H11247</strain>
    </source>
</reference>
<name>A0A0L6VP88_9BASI</name>
<proteinExistence type="predicted"/>
<evidence type="ECO:0000256" key="1">
    <source>
        <dbReference type="SAM" id="MobiDB-lite"/>
    </source>
</evidence>
<organism evidence="2 3">
    <name type="scientific">Puccinia sorghi</name>
    <dbReference type="NCBI Taxonomy" id="27349"/>
    <lineage>
        <taxon>Eukaryota</taxon>
        <taxon>Fungi</taxon>
        <taxon>Dikarya</taxon>
        <taxon>Basidiomycota</taxon>
        <taxon>Pucciniomycotina</taxon>
        <taxon>Pucciniomycetes</taxon>
        <taxon>Pucciniales</taxon>
        <taxon>Pucciniaceae</taxon>
        <taxon>Puccinia</taxon>
    </lineage>
</organism>
<feature type="region of interest" description="Disordered" evidence="1">
    <location>
        <begin position="35"/>
        <end position="89"/>
    </location>
</feature>
<evidence type="ECO:0000313" key="3">
    <source>
        <dbReference type="Proteomes" id="UP000037035"/>
    </source>
</evidence>